<gene>
    <name evidence="4" type="ORF">PAUR_a2196</name>
</gene>
<evidence type="ECO:0000313" key="5">
    <source>
        <dbReference type="Proteomes" id="UP000615755"/>
    </source>
</evidence>
<dbReference type="PANTHER" id="PTHR32305">
    <property type="match status" value="1"/>
</dbReference>
<evidence type="ECO:0000313" key="4">
    <source>
        <dbReference type="EMBL" id="MBE0368568.1"/>
    </source>
</evidence>
<evidence type="ECO:0000256" key="1">
    <source>
        <dbReference type="ARBA" id="ARBA00022737"/>
    </source>
</evidence>
<dbReference type="Gene3D" id="2.180.10.10">
    <property type="entry name" value="RHS repeat-associated core"/>
    <property type="match status" value="2"/>
</dbReference>
<name>A0ABR9EFP3_9GAMM</name>
<keyword evidence="5" id="KW-1185">Reference proteome</keyword>
<accession>A0ABR9EFP3</accession>
<dbReference type="RefSeq" id="WP_192507827.1">
    <property type="nucleotide sequence ID" value="NZ_AQGV01000012.1"/>
</dbReference>
<organism evidence="4 5">
    <name type="scientific">Pseudoalteromonas aurantia 208</name>
    <dbReference type="NCBI Taxonomy" id="1314867"/>
    <lineage>
        <taxon>Bacteria</taxon>
        <taxon>Pseudomonadati</taxon>
        <taxon>Pseudomonadota</taxon>
        <taxon>Gammaproteobacteria</taxon>
        <taxon>Alteromonadales</taxon>
        <taxon>Pseudoalteromonadaceae</taxon>
        <taxon>Pseudoalteromonas</taxon>
    </lineage>
</organism>
<dbReference type="EMBL" id="AQGV01000012">
    <property type="protein sequence ID" value="MBE0368568.1"/>
    <property type="molecule type" value="Genomic_DNA"/>
</dbReference>
<sequence length="1697" mass="188360">MLKLGLVLLFLTSHIAFSSNESSVPDNNYEEHISQVESSVEAKLFGEYYDINTGKVSFKQTDIDIKGNSSLEVAIRRKFSNQGGYGATREFGDWSLDVPYIRINDLWARGRKNYYNVSENYNFCLQKFATSFISIGEGGGANRPVSSFNNSAFLYIPEEGEFSILDTEQNIIKDFSEFDQNYSSKTTKNGHHFNCFTPSSGPGIGIKVKSPNGKVYYFSKPKIIFNAYHNRRYLDHKSGTRWTDVSVYLMVTRIEDGFGNYVNYNYDQPDTGENVYNRPPDDNQLILSSIAAKDGRKITLKYETVRKKGSVGDAGYNLRQRVKSVTVNGKEWSYEYDSFTSHFDKFSLENFDNLNFYSLSEVVNPNKTKWKFIGLTPQNVITYNDNTGNSGHIDKSFHPIFKAAISPAGFVDTLMGGLSSETTKNNKLTGIPDYTATIISPSGAEANYTFRSTHHGISGSEKAYFHKYCNLSLSTLIDILQSCKGWNTLDESRFFRNYKYDVWSLIKKQIDTLDGKYEWTYAYSENVVPAWDIFQGFLPSAHQSILDMYKTNYTAEGLPGSIKGDDVYNYKVTKVTNEQTGLRVEYVINRDFSSHMDGKVILKNSYNKEGELIRKEDYGYKQLRKVGSSGRRFSNEYNVEWQTPLFRKSIINISSDGVEDVHRYNYSDFDALANPELIIKTSNEKTIYEKRELINSKGETVNKFGLLGNSWLSHERDENFVFFKGYDYKLVNEYPSRVLVRSNYYKYNSLNPIYTYVDYHADGNVEKIEYNKKSTFGNGNFFVKYSEYSRGLAQSVTVREPNSDDEMLELKVVDYNGFITSVTDFNGVNKRFDYDEMGRLLAVDLTDDKKYGSNLDTLYEWNDLLNTRTISKCTLDDARTACTDNATFRVTEYYDALLRLKSKKLEDLVNTNDANSVRYQYFDYDHNNKQTFASHITNSSAKITNGVSTKYDALGRVKKVSTTGMGDVRYEYLAGNKIKVTDAQGNATTTTYQAFGSPSYEIATKIESPENITTDIDVDIFGLVKSITQSGEQETFTETRTYDANKQLCLIQRADVGNTVMKYDALGGLQWQKQGVTNTECVTEKPTDSTSFIYDNVGDLYKIDYPGTDIDVEYTRDNNGNIKKLVAGTVTHAYNYNNQNLLEDETLTVGSDGTLTIDYDYNNLGHRSAITYPDNTKVQFKPNGFGEPTEAQVYDASDVVQQSFAIDAIYYAHGALNTFTYGNGVKHTTTVNTSSLLPESIVDLQGTTNIVNLGYTYDNNLNITSITDTQNPQFSITNMTYDGVDRLKTVTGVAGIGNSAITYDTLGNIKTYSSKDRDLTYKYDTSLNRLTSVTGTGTDGKYADIKYDARGHIKHNGKFDLNFNAANQLKSAKGNTYFYDGHNRRVKQVDGKGTSYSMYSQDGTLLYREKGSFIGEGTSYIHLGKKLIAKYGDVTPQTVAESRQHHRPFGESIEAPKDDVGYTGHKFDTDLGLSYMQARYYDPVIGRFMSNDPVGYTAANPVMSFNRYMYVNNNPYKYNDPDGEFFNLALGAIGATVGAISGGVSSYVSSGGDWGATATGAGIGAAIGATAGLTGGASLVAGGKAAEISVKTATAGRALATMGNTSLKTGAVSAASNAAGQVVGHDGDLSKVSGTQIAVAGAAGLAPGLVGGAILEATGTASVASVSGMATATVVSDAINTVTQIVGSEIAKDLEED</sequence>
<dbReference type="Proteomes" id="UP000615755">
    <property type="component" value="Unassembled WGS sequence"/>
</dbReference>
<feature type="domain" description="Teneurin-like YD-shell" evidence="3">
    <location>
        <begin position="1076"/>
        <end position="1181"/>
    </location>
</feature>
<dbReference type="InterPro" id="IPR050708">
    <property type="entry name" value="T6SS_VgrG/RHS"/>
</dbReference>
<reference evidence="4 5" key="1">
    <citation type="submission" date="2015-03" db="EMBL/GenBank/DDBJ databases">
        <title>Genome sequence of Pseudoalteromonas aurantia.</title>
        <authorList>
            <person name="Xie B.-B."/>
            <person name="Rong J.-C."/>
            <person name="Qin Q.-L."/>
            <person name="Zhang Y.-Z."/>
        </authorList>
    </citation>
    <scope>NUCLEOTIDE SEQUENCE [LARGE SCALE GENOMIC DNA]</scope>
    <source>
        <strain evidence="4 5">208</strain>
    </source>
</reference>
<dbReference type="PANTHER" id="PTHR32305:SF15">
    <property type="entry name" value="PROTEIN RHSA-RELATED"/>
    <property type="match status" value="1"/>
</dbReference>
<feature type="signal peptide" evidence="2">
    <location>
        <begin position="1"/>
        <end position="18"/>
    </location>
</feature>
<feature type="chain" id="PRO_5047485285" description="Teneurin-like YD-shell domain-containing protein" evidence="2">
    <location>
        <begin position="19"/>
        <end position="1697"/>
    </location>
</feature>
<protein>
    <recommendedName>
        <fullName evidence="3">Teneurin-like YD-shell domain-containing protein</fullName>
    </recommendedName>
</protein>
<dbReference type="InterPro" id="IPR022385">
    <property type="entry name" value="Rhs_assc_core"/>
</dbReference>
<evidence type="ECO:0000259" key="3">
    <source>
        <dbReference type="Pfam" id="PF25023"/>
    </source>
</evidence>
<keyword evidence="2" id="KW-0732">Signal</keyword>
<dbReference type="Pfam" id="PF25023">
    <property type="entry name" value="TEN_YD-shell"/>
    <property type="match status" value="2"/>
</dbReference>
<dbReference type="NCBIfam" id="TIGR03696">
    <property type="entry name" value="Rhs_assc_core"/>
    <property type="match status" value="1"/>
</dbReference>
<comment type="caution">
    <text evidence="4">The sequence shown here is derived from an EMBL/GenBank/DDBJ whole genome shotgun (WGS) entry which is preliminary data.</text>
</comment>
<evidence type="ECO:0000256" key="2">
    <source>
        <dbReference type="SAM" id="SignalP"/>
    </source>
</evidence>
<feature type="domain" description="Teneurin-like YD-shell" evidence="3">
    <location>
        <begin position="1225"/>
        <end position="1395"/>
    </location>
</feature>
<keyword evidence="1" id="KW-0677">Repeat</keyword>
<dbReference type="InterPro" id="IPR056823">
    <property type="entry name" value="TEN-like_YD-shell"/>
</dbReference>
<proteinExistence type="predicted"/>